<evidence type="ECO:0000313" key="1">
    <source>
        <dbReference type="EMBL" id="MDE8653670.1"/>
    </source>
</evidence>
<dbReference type="RefSeq" id="WP_275229755.1">
    <property type="nucleotide sequence ID" value="NZ_JARESE010000062.1"/>
</dbReference>
<proteinExistence type="predicted"/>
<comment type="caution">
    <text evidence="1">The sequence shown here is derived from an EMBL/GenBank/DDBJ whole genome shotgun (WGS) entry which is preliminary data.</text>
</comment>
<name>A0ABT5WUU2_9SPHN</name>
<sequence>MEDSEPAEAGLSLLFAAGSRPAARDIAQALAAGEGACAAARIAQWPDDGPIEAEQGQLQLLANGLTFDLAGLAPAPPAPRIAAEHRFGFDGPSDPATLEAIAIAPGEHIRAGAATVPVVKAMAGLAANLVLALPVAALCWQPARCWMEPRYFTRVVLNWLAGGPFPALGLTALVPGEDGGVRSQGLAHFIGQEIQVEARPGEAPADTLGLAARVVDFLVSEGPIAEPRRIVATAETLLAEPSRFARQVWIWRET</sequence>
<gene>
    <name evidence="1" type="ORF">PYV00_18370</name>
</gene>
<protein>
    <recommendedName>
        <fullName evidence="3">DUF4261 domain-containing protein</fullName>
    </recommendedName>
</protein>
<dbReference type="EMBL" id="JARESE010000062">
    <property type="protein sequence ID" value="MDE8653670.1"/>
    <property type="molecule type" value="Genomic_DNA"/>
</dbReference>
<evidence type="ECO:0008006" key="3">
    <source>
        <dbReference type="Google" id="ProtNLM"/>
    </source>
</evidence>
<evidence type="ECO:0000313" key="2">
    <source>
        <dbReference type="Proteomes" id="UP001216253"/>
    </source>
</evidence>
<organism evidence="1 2">
    <name type="scientific">Novosphingobium album</name>
    <name type="common">ex Liu et al. 2023</name>
    <dbReference type="NCBI Taxonomy" id="3031130"/>
    <lineage>
        <taxon>Bacteria</taxon>
        <taxon>Pseudomonadati</taxon>
        <taxon>Pseudomonadota</taxon>
        <taxon>Alphaproteobacteria</taxon>
        <taxon>Sphingomonadales</taxon>
        <taxon>Sphingomonadaceae</taxon>
        <taxon>Novosphingobium</taxon>
    </lineage>
</organism>
<keyword evidence="2" id="KW-1185">Reference proteome</keyword>
<dbReference type="Proteomes" id="UP001216253">
    <property type="component" value="Unassembled WGS sequence"/>
</dbReference>
<reference evidence="1 2" key="1">
    <citation type="submission" date="2023-03" db="EMBL/GenBank/DDBJ databases">
        <title>NovoSphingobium album sp. nov. isolated from polycyclic aromatic hydrocarbons- and heavy-metal polluted soil.</title>
        <authorList>
            <person name="Liu Z."/>
            <person name="Wang K."/>
        </authorList>
    </citation>
    <scope>NUCLEOTIDE SEQUENCE [LARGE SCALE GENOMIC DNA]</scope>
    <source>
        <strain evidence="1 2">H3SJ31-1</strain>
    </source>
</reference>
<accession>A0ABT5WUU2</accession>